<gene>
    <name evidence="1" type="ORF">EG68_04290</name>
</gene>
<keyword evidence="2" id="KW-1185">Reference proteome</keyword>
<dbReference type="EMBL" id="JTDE01001994">
    <property type="protein sequence ID" value="KAF7258034.1"/>
    <property type="molecule type" value="Genomic_DNA"/>
</dbReference>
<dbReference type="Proteomes" id="UP000822476">
    <property type="component" value="Unassembled WGS sequence"/>
</dbReference>
<dbReference type="AlphaFoldDB" id="A0A8S9YTU3"/>
<protein>
    <submittedName>
        <fullName evidence="1">Uncharacterized protein</fullName>
    </submittedName>
</protein>
<reference evidence="1" key="1">
    <citation type="submission" date="2019-07" db="EMBL/GenBank/DDBJ databases">
        <title>Annotation for the trematode Paragonimus miyazaki's.</title>
        <authorList>
            <person name="Choi Y.-J."/>
        </authorList>
    </citation>
    <scope>NUCLEOTIDE SEQUENCE</scope>
    <source>
        <strain evidence="1">Japan</strain>
    </source>
</reference>
<evidence type="ECO:0000313" key="2">
    <source>
        <dbReference type="Proteomes" id="UP000822476"/>
    </source>
</evidence>
<organism evidence="1 2">
    <name type="scientific">Paragonimus skrjabini miyazakii</name>
    <dbReference type="NCBI Taxonomy" id="59628"/>
    <lineage>
        <taxon>Eukaryota</taxon>
        <taxon>Metazoa</taxon>
        <taxon>Spiralia</taxon>
        <taxon>Lophotrochozoa</taxon>
        <taxon>Platyhelminthes</taxon>
        <taxon>Trematoda</taxon>
        <taxon>Digenea</taxon>
        <taxon>Plagiorchiida</taxon>
        <taxon>Troglotremata</taxon>
        <taxon>Troglotrematidae</taxon>
        <taxon>Paragonimus</taxon>
    </lineage>
</organism>
<name>A0A8S9YTU3_9TREM</name>
<dbReference type="OrthoDB" id="10034530at2759"/>
<proteinExistence type="predicted"/>
<sequence>MFGVLLLYGLLFDDNNGDDAELDILPIPDLSTIYCMLSKSISTSPDEFVQKGGDASKSRHLFRFGEILVNKRILARRINYAGFEYISKSLNASTLWLGCSVNENGRKIKESTTYGIRVLSVAMWYWPLQNHQLLTGAVELYLLTTKGDVHDSATTNKPMEVQTPIGDLEKFVPLPGQSYPHNPYYTAADYYYPMQQVTDGEVVDIVTVTMDKQRNLKCYKFTNRKAYVKIMAYSNGMSVQVTAINKESIREGVSVGVDGRWIRLGDPQSSGSLTNISMNDLVIWLCALDQFESHRFLGYSRPQFNMLTSASDYWTPDFYISRDSLTQVAARLHPKTGKYLTPTLDRSQTGVPGYALASFYKPHRSQFHYSSLDHMQKSPVPLLKMGSDHYLLLGKWINIGLLWRQVVGIILLVDGVHSTSADEGGTATNIERLAKPYVVLGRLNDRNQSTWLTPYMADWENSHTHGQNNPSWEMAHFAIGEVAYFNRFLEPREYNKMVGLLGISELRNFRGHIWFGAELIDSPINQLVSAAAANESRPGPVYSSGKSSRVTLLQDPEIVELRGGGGLRLDIPRQWRCRTNRSFCLKRTYNRPGMLELYLDGNRKQTTSLAFEKSTRSGLSEDSGELYINRAIYFMQNAQQETEIIYVNGAISNIGALSDVDEERQSDSSKYSV</sequence>
<accession>A0A8S9YTU3</accession>
<evidence type="ECO:0000313" key="1">
    <source>
        <dbReference type="EMBL" id="KAF7258034.1"/>
    </source>
</evidence>
<comment type="caution">
    <text evidence="1">The sequence shown here is derived from an EMBL/GenBank/DDBJ whole genome shotgun (WGS) entry which is preliminary data.</text>
</comment>